<dbReference type="RefSeq" id="WP_093275156.1">
    <property type="nucleotide sequence ID" value="NZ_FNOK01000052.1"/>
</dbReference>
<name>A0A1H3R8J8_9PSEU</name>
<evidence type="ECO:0000313" key="2">
    <source>
        <dbReference type="Proteomes" id="UP000199529"/>
    </source>
</evidence>
<protein>
    <submittedName>
        <fullName evidence="1">Uncharacterized protein</fullName>
    </submittedName>
</protein>
<organism evidence="1 2">
    <name type="scientific">Saccharopolyspora shandongensis</name>
    <dbReference type="NCBI Taxonomy" id="418495"/>
    <lineage>
        <taxon>Bacteria</taxon>
        <taxon>Bacillati</taxon>
        <taxon>Actinomycetota</taxon>
        <taxon>Actinomycetes</taxon>
        <taxon>Pseudonocardiales</taxon>
        <taxon>Pseudonocardiaceae</taxon>
        <taxon>Saccharopolyspora</taxon>
    </lineage>
</organism>
<dbReference type="EMBL" id="FNOK01000052">
    <property type="protein sequence ID" value="SDZ21833.1"/>
    <property type="molecule type" value="Genomic_DNA"/>
</dbReference>
<sequence length="167" mass="18961">MKAVEVQSTHWVGEPGSDADAIAHLGSWFVGEIEKVESKWYRGKSGKGSGAELEHGTHDFSASYYYWADFNLFYGPRTEIRGDDPDEEFDTGGDGIVAHYEEMKKLNDEIARMIRNEVRGGKEIQAVIGRFQMLAQQRKTRTPDDPSKWAMSGGRWVRRSVKGRWTS</sequence>
<keyword evidence="2" id="KW-1185">Reference proteome</keyword>
<proteinExistence type="predicted"/>
<evidence type="ECO:0000313" key="1">
    <source>
        <dbReference type="EMBL" id="SDZ21833.1"/>
    </source>
</evidence>
<dbReference type="Proteomes" id="UP000199529">
    <property type="component" value="Unassembled WGS sequence"/>
</dbReference>
<gene>
    <name evidence="1" type="ORF">SAMN05216215_105245</name>
</gene>
<reference evidence="2" key="1">
    <citation type="submission" date="2016-10" db="EMBL/GenBank/DDBJ databases">
        <authorList>
            <person name="Varghese N."/>
            <person name="Submissions S."/>
        </authorList>
    </citation>
    <scope>NUCLEOTIDE SEQUENCE [LARGE SCALE GENOMIC DNA]</scope>
    <source>
        <strain evidence="2">CGMCC 4.3530</strain>
    </source>
</reference>
<accession>A0A1H3R8J8</accession>
<dbReference type="AlphaFoldDB" id="A0A1H3R8J8"/>